<keyword evidence="2" id="KW-1185">Reference proteome</keyword>
<protein>
    <submittedName>
        <fullName evidence="1">Uncharacterized protein</fullName>
    </submittedName>
</protein>
<gene>
    <name evidence="1" type="ORF">AVEN_230136_1</name>
</gene>
<evidence type="ECO:0000313" key="2">
    <source>
        <dbReference type="Proteomes" id="UP000499080"/>
    </source>
</evidence>
<dbReference type="Proteomes" id="UP000499080">
    <property type="component" value="Unassembled WGS sequence"/>
</dbReference>
<dbReference type="AlphaFoldDB" id="A0A4Y2IGT0"/>
<comment type="caution">
    <text evidence="1">The sequence shown here is derived from an EMBL/GenBank/DDBJ whole genome shotgun (WGS) entry which is preliminary data.</text>
</comment>
<organism evidence="1 2">
    <name type="scientific">Araneus ventricosus</name>
    <name type="common">Orbweaver spider</name>
    <name type="synonym">Epeira ventricosa</name>
    <dbReference type="NCBI Taxonomy" id="182803"/>
    <lineage>
        <taxon>Eukaryota</taxon>
        <taxon>Metazoa</taxon>
        <taxon>Ecdysozoa</taxon>
        <taxon>Arthropoda</taxon>
        <taxon>Chelicerata</taxon>
        <taxon>Arachnida</taxon>
        <taxon>Araneae</taxon>
        <taxon>Araneomorphae</taxon>
        <taxon>Entelegynae</taxon>
        <taxon>Araneoidea</taxon>
        <taxon>Araneidae</taxon>
        <taxon>Araneus</taxon>
    </lineage>
</organism>
<name>A0A4Y2IGT0_ARAVE</name>
<evidence type="ECO:0000313" key="1">
    <source>
        <dbReference type="EMBL" id="GBM76963.1"/>
    </source>
</evidence>
<accession>A0A4Y2IGT0</accession>
<dbReference type="EMBL" id="BGPR01002654">
    <property type="protein sequence ID" value="GBM76963.1"/>
    <property type="molecule type" value="Genomic_DNA"/>
</dbReference>
<sequence length="87" mass="9816">MKSFPTAPANAWSDPATLAKVKETPKCDSNLKLVTQFVPRPVELSHKMPSSQEEFFKQMSTTMTSMMSSFFSQLANFHQSQISKDIQ</sequence>
<proteinExistence type="predicted"/>
<reference evidence="1 2" key="1">
    <citation type="journal article" date="2019" name="Sci. Rep.">
        <title>Orb-weaving spider Araneus ventricosus genome elucidates the spidroin gene catalogue.</title>
        <authorList>
            <person name="Kono N."/>
            <person name="Nakamura H."/>
            <person name="Ohtoshi R."/>
            <person name="Moran D.A.P."/>
            <person name="Shinohara A."/>
            <person name="Yoshida Y."/>
            <person name="Fujiwara M."/>
            <person name="Mori M."/>
            <person name="Tomita M."/>
            <person name="Arakawa K."/>
        </authorList>
    </citation>
    <scope>NUCLEOTIDE SEQUENCE [LARGE SCALE GENOMIC DNA]</scope>
</reference>